<name>A0ABS2JPR6_9GAMM</name>
<gene>
    <name evidence="1" type="ORF">ISP20_02595</name>
</gene>
<dbReference type="Proteomes" id="UP001430065">
    <property type="component" value="Unassembled WGS sequence"/>
</dbReference>
<dbReference type="Pfam" id="PF11697">
    <property type="entry name" value="DUF3293"/>
    <property type="match status" value="1"/>
</dbReference>
<comment type="caution">
    <text evidence="1">The sequence shown here is derived from an EMBL/GenBank/DDBJ whole genome shotgun (WGS) entry which is preliminary data.</text>
</comment>
<evidence type="ECO:0000313" key="1">
    <source>
        <dbReference type="EMBL" id="MBM7120038.1"/>
    </source>
</evidence>
<sequence length="142" mass="15326">MDEALLAAYRATAYRVRLARGGHAAIRIDQPLPLELHALAQACPWGFVTAWNPRSESTSRANNRLAQRALLAQLRALPETVAIRPGVGVAADGRWREPSLWVIGPTPATLDALAQRFDQFGYVHGDGASPAQLRLLPVAGQA</sequence>
<dbReference type="InterPro" id="IPR021710">
    <property type="entry name" value="DUF3293"/>
</dbReference>
<protein>
    <submittedName>
        <fullName evidence="1">DUF3293 domain-containing protein</fullName>
    </submittedName>
</protein>
<dbReference type="RefSeq" id="WP_204634492.1">
    <property type="nucleotide sequence ID" value="NZ_JADIKC010000001.1"/>
</dbReference>
<organism evidence="1 2">
    <name type="scientific">Dyella kyungheensis</name>
    <dbReference type="NCBI Taxonomy" id="1242174"/>
    <lineage>
        <taxon>Bacteria</taxon>
        <taxon>Pseudomonadati</taxon>
        <taxon>Pseudomonadota</taxon>
        <taxon>Gammaproteobacteria</taxon>
        <taxon>Lysobacterales</taxon>
        <taxon>Rhodanobacteraceae</taxon>
        <taxon>Dyella</taxon>
    </lineage>
</organism>
<reference evidence="1 2" key="1">
    <citation type="submission" date="2020-10" db="EMBL/GenBank/DDBJ databases">
        <title>Phylogeny of dyella-like bacteria.</title>
        <authorList>
            <person name="Fu J."/>
        </authorList>
    </citation>
    <scope>NUCLEOTIDE SEQUENCE [LARGE SCALE GENOMIC DNA]</scope>
    <source>
        <strain evidence="1 2">THG-B117</strain>
    </source>
</reference>
<accession>A0ABS2JPR6</accession>
<dbReference type="EMBL" id="JADIKC010000001">
    <property type="protein sequence ID" value="MBM7120038.1"/>
    <property type="molecule type" value="Genomic_DNA"/>
</dbReference>
<evidence type="ECO:0000313" key="2">
    <source>
        <dbReference type="Proteomes" id="UP001430065"/>
    </source>
</evidence>
<keyword evidence="2" id="KW-1185">Reference proteome</keyword>
<proteinExistence type="predicted"/>